<protein>
    <submittedName>
        <fullName evidence="2">Uncharacterized protein</fullName>
    </submittedName>
</protein>
<organism evidence="2 3">
    <name type="scientific">Ammonicoccus fulvus</name>
    <dbReference type="NCBI Taxonomy" id="3138240"/>
    <lineage>
        <taxon>Bacteria</taxon>
        <taxon>Bacillati</taxon>
        <taxon>Actinomycetota</taxon>
        <taxon>Actinomycetes</taxon>
        <taxon>Propionibacteriales</taxon>
        <taxon>Propionibacteriaceae</taxon>
        <taxon>Ammonicoccus</taxon>
    </lineage>
</organism>
<feature type="region of interest" description="Disordered" evidence="1">
    <location>
        <begin position="275"/>
        <end position="296"/>
    </location>
</feature>
<dbReference type="Proteomes" id="UP001442841">
    <property type="component" value="Chromosome"/>
</dbReference>
<proteinExistence type="predicted"/>
<keyword evidence="3" id="KW-1185">Reference proteome</keyword>
<evidence type="ECO:0000313" key="2">
    <source>
        <dbReference type="EMBL" id="XAN06176.1"/>
    </source>
</evidence>
<dbReference type="RefSeq" id="WP_425307608.1">
    <property type="nucleotide sequence ID" value="NZ_CP154795.1"/>
</dbReference>
<dbReference type="EMBL" id="CP154795">
    <property type="protein sequence ID" value="XAN06176.1"/>
    <property type="molecule type" value="Genomic_DNA"/>
</dbReference>
<gene>
    <name evidence="2" type="ORF">AADG42_02260</name>
</gene>
<dbReference type="Pfam" id="PF18845">
    <property type="entry name" value="baeRF_family3"/>
    <property type="match status" value="1"/>
</dbReference>
<accession>A0ABZ3FJJ0</accession>
<reference evidence="2 3" key="1">
    <citation type="submission" date="2024-04" db="EMBL/GenBank/DDBJ databases">
        <title>Isolation of an actinomycete strain from pig manure.</title>
        <authorList>
            <person name="Gong T."/>
            <person name="Yu Z."/>
            <person name="An M."/>
            <person name="Wei C."/>
            <person name="Yang W."/>
            <person name="Liu L."/>
        </authorList>
    </citation>
    <scope>NUCLEOTIDE SEQUENCE [LARGE SCALE GENOMIC DNA]</scope>
    <source>
        <strain evidence="2 3">ZF39</strain>
    </source>
</reference>
<evidence type="ECO:0000313" key="3">
    <source>
        <dbReference type="Proteomes" id="UP001442841"/>
    </source>
</evidence>
<name>A0ABZ3FJJ0_9ACTN</name>
<dbReference type="InterPro" id="IPR041289">
    <property type="entry name" value="Bact_RF_family3"/>
</dbReference>
<sequence>MPTTDALDLAELTVETDQPWVTFVMPTHRAGAETTSQPLVLKNLLRDAVNELPDEAREQLTEQIEPLLGDFNFWQNQADGLALFASGDHLAIRHLSIAPEAGAHVSEVPYLLPLVPIMGQPRHFTILQVSLKQVRLFEVTGEQIEEVGLGSIPASVEDLSSDRDHQTHLQHSPQGGGSVNYHGHGADAAVDEVRRDRFLRHVARGLEEREASHGTHGTLFIAATQDTAEQFARLSGRNELSDRIVSGSADGLTAPALLERAMPQLAAYAEARRTEKADHLGQRRAQGRVADDPGDVVNAATTGRVETLYVGTVPEAVAEPVNRAILETLRCSGDVHPAPSDDHEGVAATLRF</sequence>
<evidence type="ECO:0000256" key="1">
    <source>
        <dbReference type="SAM" id="MobiDB-lite"/>
    </source>
</evidence>